<proteinExistence type="predicted"/>
<dbReference type="GO" id="GO:0008483">
    <property type="term" value="F:transaminase activity"/>
    <property type="evidence" value="ECO:0007669"/>
    <property type="project" value="UniProtKB-KW"/>
</dbReference>
<dbReference type="RefSeq" id="WP_091844634.1">
    <property type="nucleotide sequence ID" value="NZ_FOCM01000002.1"/>
</dbReference>
<dbReference type="OrthoDB" id="7832580at2"/>
<dbReference type="EMBL" id="FOCM01000002">
    <property type="protein sequence ID" value="SEN05148.1"/>
    <property type="molecule type" value="Genomic_DNA"/>
</dbReference>
<dbReference type="SUPFAM" id="SSF53697">
    <property type="entry name" value="SIS domain"/>
    <property type="match status" value="1"/>
</dbReference>
<keyword evidence="1" id="KW-0032">Aminotransferase</keyword>
<dbReference type="PANTHER" id="PTHR10937">
    <property type="entry name" value="GLUCOSAMINE--FRUCTOSE-6-PHOSPHATE AMINOTRANSFERASE, ISOMERIZING"/>
    <property type="match status" value="1"/>
</dbReference>
<organism evidence="3 4">
    <name type="scientific">Palleronia pelagia</name>
    <dbReference type="NCBI Taxonomy" id="387096"/>
    <lineage>
        <taxon>Bacteria</taxon>
        <taxon>Pseudomonadati</taxon>
        <taxon>Pseudomonadota</taxon>
        <taxon>Alphaproteobacteria</taxon>
        <taxon>Rhodobacterales</taxon>
        <taxon>Roseobacteraceae</taxon>
        <taxon>Palleronia</taxon>
    </lineage>
</organism>
<dbReference type="PROSITE" id="PS51464">
    <property type="entry name" value="SIS"/>
    <property type="match status" value="1"/>
</dbReference>
<evidence type="ECO:0000256" key="1">
    <source>
        <dbReference type="ARBA" id="ARBA00022576"/>
    </source>
</evidence>
<dbReference type="InterPro" id="IPR046348">
    <property type="entry name" value="SIS_dom_sf"/>
</dbReference>
<dbReference type="Gene3D" id="3.40.50.10490">
    <property type="entry name" value="Glucose-6-phosphate isomerase like protein, domain 1"/>
    <property type="match status" value="2"/>
</dbReference>
<protein>
    <submittedName>
        <fullName evidence="3">SIS domain-containing protein</fullName>
    </submittedName>
</protein>
<evidence type="ECO:0000259" key="2">
    <source>
        <dbReference type="PROSITE" id="PS51464"/>
    </source>
</evidence>
<dbReference type="InterPro" id="IPR001347">
    <property type="entry name" value="SIS_dom"/>
</dbReference>
<keyword evidence="4" id="KW-1185">Reference proteome</keyword>
<evidence type="ECO:0000313" key="3">
    <source>
        <dbReference type="EMBL" id="SEN05148.1"/>
    </source>
</evidence>
<dbReference type="GO" id="GO:1901135">
    <property type="term" value="P:carbohydrate derivative metabolic process"/>
    <property type="evidence" value="ECO:0007669"/>
    <property type="project" value="InterPro"/>
</dbReference>
<keyword evidence="1" id="KW-0808">Transferase</keyword>
<gene>
    <name evidence="3" type="ORF">SAMN04488011_102300</name>
</gene>
<feature type="domain" description="SIS" evidence="2">
    <location>
        <begin position="31"/>
        <end position="167"/>
    </location>
</feature>
<reference evidence="4" key="1">
    <citation type="submission" date="2016-10" db="EMBL/GenBank/DDBJ databases">
        <authorList>
            <person name="Varghese N."/>
            <person name="Submissions S."/>
        </authorList>
    </citation>
    <scope>NUCLEOTIDE SEQUENCE [LARGE SCALE GENOMIC DNA]</scope>
    <source>
        <strain evidence="4">DSM 26893</strain>
    </source>
</reference>
<dbReference type="GO" id="GO:0097367">
    <property type="term" value="F:carbohydrate derivative binding"/>
    <property type="evidence" value="ECO:0007669"/>
    <property type="project" value="InterPro"/>
</dbReference>
<sequence length="333" mass="34045">MNASESHALMARELDEQPNILAEAARALVGTASRIALDRTRPVWVGGCGDSLFAARAIAHHARRTGIDIRPASAAEMLWDAPIAAGDTVIAISLSGGTRRTVEALSAASARGARTIAITLRPDSALGKAADDVVALPYTPVSRAIPHGLDYHVTLLALASLMDDPDPDAIATLFHGRTPCAHAAADAAATGMASDGRFFFLGSGAALGSAEYGAAKMHEAGGLTAFAFESENFAHGAQFMLRPGDHATLCGADAAGDARTLSLRDGLDQLGVGHQLAGFDAPLGTLGAAFDAALTCQALCLAVAQARGLNVTDPANGSGADAVQKDWFGWTAP</sequence>
<evidence type="ECO:0000313" key="4">
    <source>
        <dbReference type="Proteomes" id="UP000199372"/>
    </source>
</evidence>
<accession>A0A1H8DF40</accession>
<dbReference type="Pfam" id="PF01380">
    <property type="entry name" value="SIS"/>
    <property type="match status" value="1"/>
</dbReference>
<dbReference type="Proteomes" id="UP000199372">
    <property type="component" value="Unassembled WGS sequence"/>
</dbReference>
<dbReference type="AlphaFoldDB" id="A0A1H8DF40"/>
<name>A0A1H8DF40_9RHOB</name>